<feature type="binding site" evidence="8">
    <location>
        <position position="221"/>
    </location>
    <ligand>
        <name>substrate</name>
    </ligand>
</feature>
<gene>
    <name evidence="8 12" type="primary">hemE</name>
    <name evidence="12" type="ORF">D3H65_25480</name>
</gene>
<keyword evidence="4 8" id="KW-0963">Cytoplasm</keyword>
<keyword evidence="6 8" id="KW-0456">Lyase</keyword>
<proteinExistence type="inferred from homology"/>
<evidence type="ECO:0000256" key="3">
    <source>
        <dbReference type="ARBA" id="ARBA00012288"/>
    </source>
</evidence>
<comment type="function">
    <text evidence="8">Catalyzes the decarboxylation of four acetate groups of uroporphyrinogen-III to yield coproporphyrinogen-III.</text>
</comment>
<dbReference type="CDD" id="cd00717">
    <property type="entry name" value="URO-D"/>
    <property type="match status" value="1"/>
</dbReference>
<dbReference type="InterPro" id="IPR006361">
    <property type="entry name" value="Uroporphyrinogen_deCO2ase_HemE"/>
</dbReference>
<dbReference type="KEGG" id="pseg:D3H65_25480"/>
<keyword evidence="5 8" id="KW-0210">Decarboxylase</keyword>
<dbReference type="PROSITE" id="PS00906">
    <property type="entry name" value="UROD_1"/>
    <property type="match status" value="1"/>
</dbReference>
<dbReference type="Gene3D" id="3.20.20.210">
    <property type="match status" value="1"/>
</dbReference>
<dbReference type="GO" id="GO:0005829">
    <property type="term" value="C:cytosol"/>
    <property type="evidence" value="ECO:0007669"/>
    <property type="project" value="TreeGrafter"/>
</dbReference>
<name>A0A3B7MZE9_9BACT</name>
<evidence type="ECO:0000256" key="6">
    <source>
        <dbReference type="ARBA" id="ARBA00023239"/>
    </source>
</evidence>
<dbReference type="OrthoDB" id="9806656at2"/>
<evidence type="ECO:0000256" key="7">
    <source>
        <dbReference type="ARBA" id="ARBA00023244"/>
    </source>
</evidence>
<dbReference type="UniPathway" id="UPA00251">
    <property type="reaction ID" value="UER00321"/>
</dbReference>
<keyword evidence="13" id="KW-1185">Reference proteome</keyword>
<feature type="binding site" evidence="8">
    <location>
        <position position="166"/>
    </location>
    <ligand>
        <name>substrate</name>
    </ligand>
</feature>
<comment type="subunit">
    <text evidence="8">Homodimer.</text>
</comment>
<feature type="binding site" evidence="8">
    <location>
        <begin position="40"/>
        <end position="44"/>
    </location>
    <ligand>
        <name>substrate</name>
    </ligand>
</feature>
<dbReference type="InterPro" id="IPR038071">
    <property type="entry name" value="UROD/MetE-like_sf"/>
</dbReference>
<comment type="similarity">
    <text evidence="2 8 10">Belongs to the uroporphyrinogen decarboxylase family.</text>
</comment>
<dbReference type="Pfam" id="PF01208">
    <property type="entry name" value="URO-D"/>
    <property type="match status" value="1"/>
</dbReference>
<protein>
    <recommendedName>
        <fullName evidence="3 8">Uroporphyrinogen decarboxylase</fullName>
        <shortName evidence="8">UPD</shortName>
        <shortName evidence="8">URO-D</shortName>
        <ecNumber evidence="3 8">4.1.1.37</ecNumber>
    </recommendedName>
</protein>
<feature type="site" description="Transition state stabilizer" evidence="8">
    <location>
        <position position="89"/>
    </location>
</feature>
<dbReference type="FunFam" id="3.20.20.210:FF:000007">
    <property type="entry name" value="Uroporphyrinogen decarboxylase"/>
    <property type="match status" value="1"/>
</dbReference>
<dbReference type="EMBL" id="CP032157">
    <property type="protein sequence ID" value="AXY77125.1"/>
    <property type="molecule type" value="Genomic_DNA"/>
</dbReference>
<feature type="binding site" evidence="8">
    <location>
        <position position="59"/>
    </location>
    <ligand>
        <name>substrate</name>
    </ligand>
</feature>
<comment type="pathway">
    <text evidence="1 8 9">Porphyrin-containing compound metabolism; protoporphyrin-IX biosynthesis; coproporphyrinogen-III from 5-aminolevulinate: step 4/4.</text>
</comment>
<dbReference type="SUPFAM" id="SSF51726">
    <property type="entry name" value="UROD/MetE-like"/>
    <property type="match status" value="1"/>
</dbReference>
<evidence type="ECO:0000256" key="2">
    <source>
        <dbReference type="ARBA" id="ARBA00009935"/>
    </source>
</evidence>
<evidence type="ECO:0000256" key="10">
    <source>
        <dbReference type="RuleBase" id="RU004169"/>
    </source>
</evidence>
<organism evidence="12 13">
    <name type="scientific">Paraflavitalea soli</name>
    <dbReference type="NCBI Taxonomy" id="2315862"/>
    <lineage>
        <taxon>Bacteria</taxon>
        <taxon>Pseudomonadati</taxon>
        <taxon>Bacteroidota</taxon>
        <taxon>Chitinophagia</taxon>
        <taxon>Chitinophagales</taxon>
        <taxon>Chitinophagaceae</taxon>
        <taxon>Paraflavitalea</taxon>
    </lineage>
</organism>
<keyword evidence="7 8" id="KW-0627">Porphyrin biosynthesis</keyword>
<reference evidence="12 13" key="1">
    <citation type="submission" date="2018-09" db="EMBL/GenBank/DDBJ databases">
        <title>Genome sequencing of strain 6GH32-13.</title>
        <authorList>
            <person name="Weon H.-Y."/>
            <person name="Heo J."/>
            <person name="Kwon S.-W."/>
        </authorList>
    </citation>
    <scope>NUCLEOTIDE SEQUENCE [LARGE SCALE GENOMIC DNA]</scope>
    <source>
        <strain evidence="12 13">5GH32-13</strain>
    </source>
</reference>
<dbReference type="EC" id="4.1.1.37" evidence="3 8"/>
<feature type="binding site" evidence="8">
    <location>
        <position position="333"/>
    </location>
    <ligand>
        <name>substrate</name>
    </ligand>
</feature>
<feature type="binding site" evidence="8">
    <location>
        <position position="89"/>
    </location>
    <ligand>
        <name>substrate</name>
    </ligand>
</feature>
<dbReference type="PANTHER" id="PTHR21091:SF169">
    <property type="entry name" value="UROPORPHYRINOGEN DECARBOXYLASE"/>
    <property type="match status" value="1"/>
</dbReference>
<evidence type="ECO:0000256" key="5">
    <source>
        <dbReference type="ARBA" id="ARBA00022793"/>
    </source>
</evidence>
<dbReference type="HAMAP" id="MF_00218">
    <property type="entry name" value="URO_D"/>
    <property type="match status" value="1"/>
</dbReference>
<evidence type="ECO:0000259" key="11">
    <source>
        <dbReference type="PROSITE" id="PS00906"/>
    </source>
</evidence>
<evidence type="ECO:0000313" key="13">
    <source>
        <dbReference type="Proteomes" id="UP000263900"/>
    </source>
</evidence>
<dbReference type="InterPro" id="IPR000257">
    <property type="entry name" value="Uroporphyrinogen_deCOase"/>
</dbReference>
<dbReference type="PANTHER" id="PTHR21091">
    <property type="entry name" value="METHYLTETRAHYDROFOLATE:HOMOCYSTEINE METHYLTRANSFERASE RELATED"/>
    <property type="match status" value="1"/>
</dbReference>
<feature type="domain" description="Uroporphyrinogen decarboxylase (URO-D)" evidence="11">
    <location>
        <begin position="35"/>
        <end position="44"/>
    </location>
</feature>
<evidence type="ECO:0000256" key="8">
    <source>
        <dbReference type="HAMAP-Rule" id="MF_00218"/>
    </source>
</evidence>
<accession>A0A3B7MZE9</accession>
<evidence type="ECO:0000256" key="1">
    <source>
        <dbReference type="ARBA" id="ARBA00004804"/>
    </source>
</evidence>
<dbReference type="Proteomes" id="UP000263900">
    <property type="component" value="Chromosome"/>
</dbReference>
<evidence type="ECO:0000256" key="4">
    <source>
        <dbReference type="ARBA" id="ARBA00022490"/>
    </source>
</evidence>
<comment type="catalytic activity">
    <reaction evidence="8 9">
        <text>uroporphyrinogen III + 4 H(+) = coproporphyrinogen III + 4 CO2</text>
        <dbReference type="Rhea" id="RHEA:19865"/>
        <dbReference type="ChEBI" id="CHEBI:15378"/>
        <dbReference type="ChEBI" id="CHEBI:16526"/>
        <dbReference type="ChEBI" id="CHEBI:57308"/>
        <dbReference type="ChEBI" id="CHEBI:57309"/>
        <dbReference type="EC" id="4.1.1.37"/>
    </reaction>
</comment>
<dbReference type="GO" id="GO:0006782">
    <property type="term" value="P:protoporphyrinogen IX biosynthetic process"/>
    <property type="evidence" value="ECO:0007669"/>
    <property type="project" value="UniProtKB-UniRule"/>
</dbReference>
<sequence length="358" mass="39427">MTSSTQHTATPTSSTTLQNDLILRTLRGEQTERTPVWMMRQAGRYLPDYIKLREKYSFFERCETPELATAITLQPIDQVGVDAAIIFSDILVIPKAMGLEVQLLEGKGPFLPEPIRQASDLNRIHIPDVQESLGYVFDALRLTKKELNGRVPLIGFAGAPWTLLCYMVQGKGSKTFDDAKAFCYTQPEAAHRLLQMITDTTIAYLKEQVKAGADIVQIFDSWGGLLSPADFENISLRYIRQIVAALKDEVLTIVFAKGAWHSLEGMAATGAHGLGIDWCITPALARQMAGPKVVLQGNFDPAKLLAPIPVIEQEVTQMLAAFGGHGHIANLGHGILPNVPVDHARAFVNTVKNYRHKA</sequence>
<dbReference type="RefSeq" id="WP_119053001.1">
    <property type="nucleotide sequence ID" value="NZ_CP032157.1"/>
</dbReference>
<dbReference type="GO" id="GO:0004853">
    <property type="term" value="F:uroporphyrinogen decarboxylase activity"/>
    <property type="evidence" value="ECO:0007669"/>
    <property type="project" value="UniProtKB-UniRule"/>
</dbReference>
<evidence type="ECO:0000256" key="9">
    <source>
        <dbReference type="RuleBase" id="RU000554"/>
    </source>
</evidence>
<dbReference type="NCBIfam" id="TIGR01464">
    <property type="entry name" value="hemE"/>
    <property type="match status" value="1"/>
</dbReference>
<evidence type="ECO:0000313" key="12">
    <source>
        <dbReference type="EMBL" id="AXY77125.1"/>
    </source>
</evidence>
<dbReference type="AlphaFoldDB" id="A0A3B7MZE9"/>
<comment type="subcellular location">
    <subcellularLocation>
        <location evidence="8">Cytoplasm</location>
    </subcellularLocation>
</comment>